<organism evidence="1 2">
    <name type="scientific">Enterococcus diestrammenae</name>
    <dbReference type="NCBI Taxonomy" id="1155073"/>
    <lineage>
        <taxon>Bacteria</taxon>
        <taxon>Bacillati</taxon>
        <taxon>Bacillota</taxon>
        <taxon>Bacilli</taxon>
        <taxon>Lactobacillales</taxon>
        <taxon>Enterococcaceae</taxon>
        <taxon>Enterococcus</taxon>
    </lineage>
</organism>
<proteinExistence type="predicted"/>
<reference evidence="1" key="2">
    <citation type="submission" date="2024-02" db="EMBL/GenBank/DDBJ databases">
        <title>The Genome Sequence of Enterococcus diestrammenae JM9A.</title>
        <authorList>
            <person name="Earl A."/>
            <person name="Manson A."/>
            <person name="Gilmore M."/>
            <person name="Sanders J."/>
            <person name="Shea T."/>
            <person name="Howe W."/>
            <person name="Livny J."/>
            <person name="Cuomo C."/>
            <person name="Neafsey D."/>
            <person name="Birren B."/>
        </authorList>
    </citation>
    <scope>NUCLEOTIDE SEQUENCE</scope>
    <source>
        <strain evidence="1">JM9A</strain>
    </source>
</reference>
<evidence type="ECO:0000313" key="2">
    <source>
        <dbReference type="Proteomes" id="UP001429357"/>
    </source>
</evidence>
<comment type="caution">
    <text evidence="1">The sequence shown here is derived from an EMBL/GenBank/DDBJ whole genome shotgun (WGS) entry which is preliminary data.</text>
</comment>
<dbReference type="Proteomes" id="UP001429357">
    <property type="component" value="Unassembled WGS sequence"/>
</dbReference>
<keyword evidence="2" id="KW-1185">Reference proteome</keyword>
<reference evidence="1" key="1">
    <citation type="submission" date="2016-06" db="EMBL/GenBank/DDBJ databases">
        <authorList>
            <person name="Van Tyne D."/>
        </authorList>
    </citation>
    <scope>NUCLEOTIDE SEQUENCE</scope>
    <source>
        <strain evidence="1">JM9A</strain>
    </source>
</reference>
<dbReference type="EMBL" id="MAEI02000001">
    <property type="protein sequence ID" value="MEO1783097.1"/>
    <property type="molecule type" value="Genomic_DNA"/>
</dbReference>
<evidence type="ECO:0008006" key="3">
    <source>
        <dbReference type="Google" id="ProtNLM"/>
    </source>
</evidence>
<evidence type="ECO:0000313" key="1">
    <source>
        <dbReference type="EMBL" id="MEO1783097.1"/>
    </source>
</evidence>
<name>A0ABV0F522_9ENTE</name>
<accession>A0ABV0F522</accession>
<protein>
    <recommendedName>
        <fullName evidence="3">Phage tail protein</fullName>
    </recommendedName>
</protein>
<sequence length="187" mass="19759">METKITMGNLSVTASLDEVTDSDGWEPGLYSELTGTIENTGSIDALVKVSNASTVKFADSEEFVAADPEAVMLNLKPTEDGTFWFKDAAGEAYVLLMPGDVATVAGGVTFVGEKMGNDYMNAQIQVAGEVTASQALDGASLANFGVAFADLTDYFAEETESAGARRSVRTLSPSMKKLQEVMTRGSK</sequence>
<gene>
    <name evidence="1" type="ORF">BAU18_002716</name>
</gene>